<feature type="binding site" evidence="11">
    <location>
        <position position="34"/>
    </location>
    <ligand>
        <name>[4Fe-4S] cluster</name>
        <dbReference type="ChEBI" id="CHEBI:49883"/>
    </ligand>
</feature>
<feature type="domain" description="4Fe-4S Wbl-type" evidence="13">
    <location>
        <begin position="11"/>
        <end position="67"/>
    </location>
</feature>
<keyword evidence="7 11" id="KW-0805">Transcription regulation</keyword>
<keyword evidence="6 11" id="KW-0411">Iron-sulfur</keyword>
<evidence type="ECO:0000256" key="5">
    <source>
        <dbReference type="ARBA" id="ARBA00023004"/>
    </source>
</evidence>
<dbReference type="RefSeq" id="WP_193124421.1">
    <property type="nucleotide sequence ID" value="NZ_JADBGI010000029.1"/>
</dbReference>
<dbReference type="EMBL" id="JADBGI010000029">
    <property type="protein sequence ID" value="MBE3001830.1"/>
    <property type="molecule type" value="Genomic_DNA"/>
</dbReference>
<comment type="subcellular location">
    <subcellularLocation>
        <location evidence="1 11">Cytoplasm</location>
    </subcellularLocation>
</comment>
<evidence type="ECO:0000313" key="14">
    <source>
        <dbReference type="EMBL" id="MBE3001830.1"/>
    </source>
</evidence>
<evidence type="ECO:0000256" key="11">
    <source>
        <dbReference type="HAMAP-Rule" id="MF_01479"/>
    </source>
</evidence>
<comment type="function">
    <text evidence="11">Acts as a transcriptional regulator. Probably redox-responsive. The apo- but not holo-form probably binds DNA.</text>
</comment>
<feature type="binding site" evidence="11">
    <location>
        <position position="37"/>
    </location>
    <ligand>
        <name>[4Fe-4S] cluster</name>
        <dbReference type="ChEBI" id="CHEBI:49883"/>
    </ligand>
</feature>
<evidence type="ECO:0000256" key="4">
    <source>
        <dbReference type="ARBA" id="ARBA00022723"/>
    </source>
</evidence>
<keyword evidence="9 11" id="KW-1015">Disulfide bond</keyword>
<keyword evidence="5 11" id="KW-0408">Iron</keyword>
<evidence type="ECO:0000256" key="2">
    <source>
        <dbReference type="ARBA" id="ARBA00006597"/>
    </source>
</evidence>
<proteinExistence type="inferred from homology"/>
<feature type="compositionally biased region" description="Low complexity" evidence="12">
    <location>
        <begin position="96"/>
        <end position="106"/>
    </location>
</feature>
<keyword evidence="11" id="KW-0963">Cytoplasm</keyword>
<dbReference type="InterPro" id="IPR003482">
    <property type="entry name" value="Whib"/>
</dbReference>
<gene>
    <name evidence="11" type="primary">whiB</name>
    <name evidence="14" type="ORF">IDM40_24500</name>
</gene>
<feature type="binding site" evidence="11">
    <location>
        <position position="12"/>
    </location>
    <ligand>
        <name>[4Fe-4S] cluster</name>
        <dbReference type="ChEBI" id="CHEBI:49883"/>
    </ligand>
</feature>
<feature type="binding site" evidence="11">
    <location>
        <position position="43"/>
    </location>
    <ligand>
        <name>[4Fe-4S] cluster</name>
        <dbReference type="ChEBI" id="CHEBI:49883"/>
    </ligand>
</feature>
<evidence type="ECO:0000256" key="6">
    <source>
        <dbReference type="ARBA" id="ARBA00023014"/>
    </source>
</evidence>
<name>A0ABR9PDB3_9ACTN</name>
<evidence type="ECO:0000256" key="1">
    <source>
        <dbReference type="ARBA" id="ARBA00004496"/>
    </source>
</evidence>
<dbReference type="HAMAP" id="MF_01479">
    <property type="entry name" value="WhiB"/>
    <property type="match status" value="1"/>
</dbReference>
<evidence type="ECO:0000256" key="3">
    <source>
        <dbReference type="ARBA" id="ARBA00022485"/>
    </source>
</evidence>
<comment type="cofactor">
    <cofactor evidence="11">
        <name>[4Fe-4S] cluster</name>
        <dbReference type="ChEBI" id="CHEBI:49883"/>
    </cofactor>
    <text evidence="11">Binds 1 [4Fe-4S] cluster per subunit. Following nitrosylation of the [4Fe-4S] cluster binds 1 [4Fe-8(NO)] cluster per subunit.</text>
</comment>
<protein>
    <recommendedName>
        <fullName evidence="11">Transcriptional regulator WhiB</fullName>
    </recommendedName>
</protein>
<evidence type="ECO:0000256" key="9">
    <source>
        <dbReference type="ARBA" id="ARBA00023157"/>
    </source>
</evidence>
<dbReference type="InterPro" id="IPR034768">
    <property type="entry name" value="4FE4S_WBL"/>
</dbReference>
<comment type="similarity">
    <text evidence="2 11">Belongs to the WhiB family.</text>
</comment>
<keyword evidence="10 11" id="KW-0804">Transcription</keyword>
<dbReference type="Pfam" id="PF02467">
    <property type="entry name" value="Whib"/>
    <property type="match status" value="1"/>
</dbReference>
<dbReference type="Proteomes" id="UP000806528">
    <property type="component" value="Unassembled WGS sequence"/>
</dbReference>
<evidence type="ECO:0000256" key="10">
    <source>
        <dbReference type="ARBA" id="ARBA00023163"/>
    </source>
</evidence>
<organism evidence="14 15">
    <name type="scientific">Nocardiopsis coralli</name>
    <dbReference type="NCBI Taxonomy" id="2772213"/>
    <lineage>
        <taxon>Bacteria</taxon>
        <taxon>Bacillati</taxon>
        <taxon>Actinomycetota</taxon>
        <taxon>Actinomycetes</taxon>
        <taxon>Streptosporangiales</taxon>
        <taxon>Nocardiopsidaceae</taxon>
        <taxon>Nocardiopsis</taxon>
    </lineage>
</organism>
<dbReference type="PROSITE" id="PS51674">
    <property type="entry name" value="4FE4S_WBL"/>
    <property type="match status" value="1"/>
</dbReference>
<sequence>MRTDHWITRALCRELDPDTLFVSGAAQNTAKLVCRGCPVRIECLTDALEHRVEFGVWGGMTERERRALLRKHPDVQDWGELLEQADRQGEDPARYAAAQSASASAS</sequence>
<keyword evidence="15" id="KW-1185">Reference proteome</keyword>
<keyword evidence="3 11" id="KW-0004">4Fe-4S</keyword>
<dbReference type="PANTHER" id="PTHR38839">
    <property type="entry name" value="TRANSCRIPTIONAL REGULATOR WHID-RELATED"/>
    <property type="match status" value="1"/>
</dbReference>
<feature type="region of interest" description="Disordered" evidence="12">
    <location>
        <begin position="86"/>
        <end position="106"/>
    </location>
</feature>
<evidence type="ECO:0000313" key="15">
    <source>
        <dbReference type="Proteomes" id="UP000806528"/>
    </source>
</evidence>
<dbReference type="PANTHER" id="PTHR38839:SF7">
    <property type="entry name" value="TRANSCRIPTIONAL REGULATOR WHIB4"/>
    <property type="match status" value="1"/>
</dbReference>
<keyword evidence="8 11" id="KW-0238">DNA-binding</keyword>
<evidence type="ECO:0000256" key="7">
    <source>
        <dbReference type="ARBA" id="ARBA00023015"/>
    </source>
</evidence>
<reference evidence="14 15" key="1">
    <citation type="submission" date="2020-09" db="EMBL/GenBank/DDBJ databases">
        <title>Diversity and distribution of actinomycetes associated with coral in the coast of Hainan.</title>
        <authorList>
            <person name="Li F."/>
        </authorList>
    </citation>
    <scope>NUCLEOTIDE SEQUENCE [LARGE SCALE GENOMIC DNA]</scope>
    <source>
        <strain evidence="14 15">HNM0947</strain>
    </source>
</reference>
<comment type="PTM">
    <text evidence="11">Upon Fe-S cluster removal intramolecular disulfide bonds are formed.</text>
</comment>
<evidence type="ECO:0000256" key="8">
    <source>
        <dbReference type="ARBA" id="ARBA00023125"/>
    </source>
</evidence>
<evidence type="ECO:0000256" key="12">
    <source>
        <dbReference type="SAM" id="MobiDB-lite"/>
    </source>
</evidence>
<accession>A0ABR9PDB3</accession>
<comment type="caution">
    <text evidence="14">The sequence shown here is derived from an EMBL/GenBank/DDBJ whole genome shotgun (WGS) entry which is preliminary data.</text>
</comment>
<keyword evidence="4 11" id="KW-0479">Metal-binding</keyword>
<comment type="PTM">
    <text evidence="11">The Fe-S cluster can be nitrosylated by nitric oxide (NO).</text>
</comment>
<evidence type="ECO:0000259" key="13">
    <source>
        <dbReference type="PROSITE" id="PS51674"/>
    </source>
</evidence>